<evidence type="ECO:0000256" key="1">
    <source>
        <dbReference type="SAM" id="MobiDB-lite"/>
    </source>
</evidence>
<evidence type="ECO:0000313" key="3">
    <source>
        <dbReference type="Proteomes" id="UP000054350"/>
    </source>
</evidence>
<keyword evidence="3" id="KW-1185">Reference proteome</keyword>
<dbReference type="AlphaFoldDB" id="A0A0L0TEW5"/>
<name>A0A0L0TEW5_ALLM3</name>
<gene>
    <name evidence="2" type="ORF">AMAG_20722</name>
</gene>
<dbReference type="EMBL" id="GG745392">
    <property type="protein sequence ID" value="KNE73240.1"/>
    <property type="molecule type" value="Genomic_DNA"/>
</dbReference>
<dbReference type="Proteomes" id="UP000054350">
    <property type="component" value="Unassembled WGS sequence"/>
</dbReference>
<accession>A0A0L0TEW5</accession>
<organism evidence="2 3">
    <name type="scientific">Allomyces macrogynus (strain ATCC 38327)</name>
    <name type="common">Allomyces javanicus var. macrogynus</name>
    <dbReference type="NCBI Taxonomy" id="578462"/>
    <lineage>
        <taxon>Eukaryota</taxon>
        <taxon>Fungi</taxon>
        <taxon>Fungi incertae sedis</taxon>
        <taxon>Blastocladiomycota</taxon>
        <taxon>Blastocladiomycetes</taxon>
        <taxon>Blastocladiales</taxon>
        <taxon>Blastocladiaceae</taxon>
        <taxon>Allomyces</taxon>
    </lineage>
</organism>
<feature type="region of interest" description="Disordered" evidence="1">
    <location>
        <begin position="42"/>
        <end position="84"/>
    </location>
</feature>
<reference evidence="3" key="2">
    <citation type="submission" date="2009-11" db="EMBL/GenBank/DDBJ databases">
        <title>The Genome Sequence of Allomyces macrogynus strain ATCC 38327.</title>
        <authorList>
            <consortium name="The Broad Institute Genome Sequencing Platform"/>
            <person name="Russ C."/>
            <person name="Cuomo C."/>
            <person name="Shea T."/>
            <person name="Young S.K."/>
            <person name="Zeng Q."/>
            <person name="Koehrsen M."/>
            <person name="Haas B."/>
            <person name="Borodovsky M."/>
            <person name="Guigo R."/>
            <person name="Alvarado L."/>
            <person name="Berlin A."/>
            <person name="Borenstein D."/>
            <person name="Chen Z."/>
            <person name="Engels R."/>
            <person name="Freedman E."/>
            <person name="Gellesch M."/>
            <person name="Goldberg J."/>
            <person name="Griggs A."/>
            <person name="Gujja S."/>
            <person name="Heiman D."/>
            <person name="Hepburn T."/>
            <person name="Howarth C."/>
            <person name="Jen D."/>
            <person name="Larson L."/>
            <person name="Lewis B."/>
            <person name="Mehta T."/>
            <person name="Park D."/>
            <person name="Pearson M."/>
            <person name="Roberts A."/>
            <person name="Saif S."/>
            <person name="Shenoy N."/>
            <person name="Sisk P."/>
            <person name="Stolte C."/>
            <person name="Sykes S."/>
            <person name="Walk T."/>
            <person name="White J."/>
            <person name="Yandava C."/>
            <person name="Burger G."/>
            <person name="Gray M.W."/>
            <person name="Holland P.W.H."/>
            <person name="King N."/>
            <person name="Lang F.B.F."/>
            <person name="Roger A.J."/>
            <person name="Ruiz-Trillo I."/>
            <person name="Lander E."/>
            <person name="Nusbaum C."/>
        </authorList>
    </citation>
    <scope>NUCLEOTIDE SEQUENCE [LARGE SCALE GENOMIC DNA]</scope>
    <source>
        <strain evidence="3">ATCC 38327</strain>
    </source>
</reference>
<dbReference type="VEuPathDB" id="FungiDB:AMAG_20722"/>
<protein>
    <submittedName>
        <fullName evidence="2">Uncharacterized protein</fullName>
    </submittedName>
</protein>
<proteinExistence type="predicted"/>
<evidence type="ECO:0000313" key="2">
    <source>
        <dbReference type="EMBL" id="KNE73240.1"/>
    </source>
</evidence>
<sequence>MATTATPAHDTKHMFLALQFPVAHGFSVDATWVNQPVAAKKEEVPVARTASPVPQPKLPGAWDAEPASPAAHTTPSTRAATAEPDAVVTESVPAVEPIMALAKMLAALQDPHHALTQSDPVTVLGQLAAASGRPAPVMRFRAKSAAVFPSRARAVQDLAFVAPKLPGAWDAEPA</sequence>
<reference evidence="2 3" key="1">
    <citation type="submission" date="2009-11" db="EMBL/GenBank/DDBJ databases">
        <title>Annotation of Allomyces macrogynus ATCC 38327.</title>
        <authorList>
            <consortium name="The Broad Institute Genome Sequencing Platform"/>
            <person name="Russ C."/>
            <person name="Cuomo C."/>
            <person name="Burger G."/>
            <person name="Gray M.W."/>
            <person name="Holland P.W.H."/>
            <person name="King N."/>
            <person name="Lang F.B.F."/>
            <person name="Roger A.J."/>
            <person name="Ruiz-Trillo I."/>
            <person name="Young S.K."/>
            <person name="Zeng Q."/>
            <person name="Gargeya S."/>
            <person name="Fitzgerald M."/>
            <person name="Haas B."/>
            <person name="Abouelleil A."/>
            <person name="Alvarado L."/>
            <person name="Arachchi H.M."/>
            <person name="Berlin A."/>
            <person name="Chapman S.B."/>
            <person name="Gearin G."/>
            <person name="Goldberg J."/>
            <person name="Griggs A."/>
            <person name="Gujja S."/>
            <person name="Hansen M."/>
            <person name="Heiman D."/>
            <person name="Howarth C."/>
            <person name="Larimer J."/>
            <person name="Lui A."/>
            <person name="MacDonald P.J.P."/>
            <person name="McCowen C."/>
            <person name="Montmayeur A."/>
            <person name="Murphy C."/>
            <person name="Neiman D."/>
            <person name="Pearson M."/>
            <person name="Priest M."/>
            <person name="Roberts A."/>
            <person name="Saif S."/>
            <person name="Shea T."/>
            <person name="Sisk P."/>
            <person name="Stolte C."/>
            <person name="Sykes S."/>
            <person name="Wortman J."/>
            <person name="Nusbaum C."/>
            <person name="Birren B."/>
        </authorList>
    </citation>
    <scope>NUCLEOTIDE SEQUENCE [LARGE SCALE GENOMIC DNA]</scope>
    <source>
        <strain evidence="2 3">ATCC 38327</strain>
    </source>
</reference>